<sequence length="117" mass="13154">MMQASLDSGMFDQTWCQMFEESREDEDDEDEEDPFHARGHQYFLPRIRPAPEPSIPPQAAASLMTVTVPVYGARSKDKEAPTVTITLVIPSDIPSTDFLLRIHAQMNVDPTTTSRSN</sequence>
<feature type="compositionally biased region" description="Acidic residues" evidence="1">
    <location>
        <begin position="22"/>
        <end position="33"/>
    </location>
</feature>
<dbReference type="Proteomes" id="UP001221757">
    <property type="component" value="Unassembled WGS sequence"/>
</dbReference>
<dbReference type="AlphaFoldDB" id="A0AAD7D0P3"/>
<comment type="caution">
    <text evidence="2">The sequence shown here is derived from an EMBL/GenBank/DDBJ whole genome shotgun (WGS) entry which is preliminary data.</text>
</comment>
<gene>
    <name evidence="2" type="ORF">B0H17DRAFT_1140962</name>
</gene>
<evidence type="ECO:0000313" key="2">
    <source>
        <dbReference type="EMBL" id="KAJ7673365.1"/>
    </source>
</evidence>
<dbReference type="EMBL" id="JARKIE010000163">
    <property type="protein sequence ID" value="KAJ7673365.1"/>
    <property type="molecule type" value="Genomic_DNA"/>
</dbReference>
<proteinExistence type="predicted"/>
<organism evidence="2 3">
    <name type="scientific">Mycena rosella</name>
    <name type="common">Pink bonnet</name>
    <name type="synonym">Agaricus rosellus</name>
    <dbReference type="NCBI Taxonomy" id="1033263"/>
    <lineage>
        <taxon>Eukaryota</taxon>
        <taxon>Fungi</taxon>
        <taxon>Dikarya</taxon>
        <taxon>Basidiomycota</taxon>
        <taxon>Agaricomycotina</taxon>
        <taxon>Agaricomycetes</taxon>
        <taxon>Agaricomycetidae</taxon>
        <taxon>Agaricales</taxon>
        <taxon>Marasmiineae</taxon>
        <taxon>Mycenaceae</taxon>
        <taxon>Mycena</taxon>
    </lineage>
</organism>
<evidence type="ECO:0000313" key="3">
    <source>
        <dbReference type="Proteomes" id="UP001221757"/>
    </source>
</evidence>
<name>A0AAD7D0P3_MYCRO</name>
<evidence type="ECO:0000256" key="1">
    <source>
        <dbReference type="SAM" id="MobiDB-lite"/>
    </source>
</evidence>
<accession>A0AAD7D0P3</accession>
<reference evidence="2" key="1">
    <citation type="submission" date="2023-03" db="EMBL/GenBank/DDBJ databases">
        <title>Massive genome expansion in bonnet fungi (Mycena s.s.) driven by repeated elements and novel gene families across ecological guilds.</title>
        <authorList>
            <consortium name="Lawrence Berkeley National Laboratory"/>
            <person name="Harder C.B."/>
            <person name="Miyauchi S."/>
            <person name="Viragh M."/>
            <person name="Kuo A."/>
            <person name="Thoen E."/>
            <person name="Andreopoulos B."/>
            <person name="Lu D."/>
            <person name="Skrede I."/>
            <person name="Drula E."/>
            <person name="Henrissat B."/>
            <person name="Morin E."/>
            <person name="Kohler A."/>
            <person name="Barry K."/>
            <person name="LaButti K."/>
            <person name="Morin E."/>
            <person name="Salamov A."/>
            <person name="Lipzen A."/>
            <person name="Mereny Z."/>
            <person name="Hegedus B."/>
            <person name="Baldrian P."/>
            <person name="Stursova M."/>
            <person name="Weitz H."/>
            <person name="Taylor A."/>
            <person name="Grigoriev I.V."/>
            <person name="Nagy L.G."/>
            <person name="Martin F."/>
            <person name="Kauserud H."/>
        </authorList>
    </citation>
    <scope>NUCLEOTIDE SEQUENCE</scope>
    <source>
        <strain evidence="2">CBHHK067</strain>
    </source>
</reference>
<protein>
    <submittedName>
        <fullName evidence="2">Uncharacterized protein</fullName>
    </submittedName>
</protein>
<keyword evidence="3" id="KW-1185">Reference proteome</keyword>
<feature type="region of interest" description="Disordered" evidence="1">
    <location>
        <begin position="18"/>
        <end position="39"/>
    </location>
</feature>